<dbReference type="FunFam" id="1.25.40.10:FF:000509">
    <property type="entry name" value="Pentatricopeptide repeat-containing protein At4g16390, chloroplastic"/>
    <property type="match status" value="1"/>
</dbReference>
<keyword evidence="7" id="KW-1185">Reference proteome</keyword>
<protein>
    <recommendedName>
        <fullName evidence="5">Smr domain-containing protein</fullName>
    </recommendedName>
</protein>
<proteinExistence type="inferred from homology"/>
<name>A0A843XH26_COLES</name>
<feature type="repeat" description="PPR" evidence="3">
    <location>
        <begin position="238"/>
        <end position="272"/>
    </location>
</feature>
<comment type="similarity">
    <text evidence="1">Belongs to the PPR family. P subfamily.</text>
</comment>
<gene>
    <name evidence="6" type="ORF">Taro_051503</name>
</gene>
<dbReference type="Gene3D" id="1.25.40.10">
    <property type="entry name" value="Tetratricopeptide repeat domain"/>
    <property type="match status" value="3"/>
</dbReference>
<keyword evidence="2" id="KW-0677">Repeat</keyword>
<feature type="repeat" description="PPR" evidence="3">
    <location>
        <begin position="378"/>
        <end position="412"/>
    </location>
</feature>
<dbReference type="PROSITE" id="PS51375">
    <property type="entry name" value="PPR"/>
    <property type="match status" value="9"/>
</dbReference>
<dbReference type="PANTHER" id="PTHR47447:SF12">
    <property type="entry name" value="PENTATRICOPEPTIDE REPEAT-CONTAINING PROTEIN ATP4 HOMOLOG, CHLOROPLASTIC"/>
    <property type="match status" value="1"/>
</dbReference>
<dbReference type="GO" id="GO:0003729">
    <property type="term" value="F:mRNA binding"/>
    <property type="evidence" value="ECO:0007669"/>
    <property type="project" value="TreeGrafter"/>
</dbReference>
<dbReference type="GO" id="GO:0009570">
    <property type="term" value="C:chloroplast stroma"/>
    <property type="evidence" value="ECO:0007669"/>
    <property type="project" value="TreeGrafter"/>
</dbReference>
<feature type="repeat" description="PPR" evidence="3">
    <location>
        <begin position="343"/>
        <end position="377"/>
    </location>
</feature>
<feature type="domain" description="Smr" evidence="5">
    <location>
        <begin position="632"/>
        <end position="716"/>
    </location>
</feature>
<evidence type="ECO:0000259" key="5">
    <source>
        <dbReference type="PROSITE" id="PS50828"/>
    </source>
</evidence>
<dbReference type="EMBL" id="NMUH01008245">
    <property type="protein sequence ID" value="MQM18510.1"/>
    <property type="molecule type" value="Genomic_DNA"/>
</dbReference>
<evidence type="ECO:0000256" key="2">
    <source>
        <dbReference type="ARBA" id="ARBA00022737"/>
    </source>
</evidence>
<dbReference type="InterPro" id="IPR011990">
    <property type="entry name" value="TPR-like_helical_dom_sf"/>
</dbReference>
<dbReference type="InterPro" id="IPR002885">
    <property type="entry name" value="PPR_rpt"/>
</dbReference>
<dbReference type="SUPFAM" id="SSF81901">
    <property type="entry name" value="HCP-like"/>
    <property type="match status" value="1"/>
</dbReference>
<accession>A0A843XH26</accession>
<organism evidence="6 7">
    <name type="scientific">Colocasia esculenta</name>
    <name type="common">Wild taro</name>
    <name type="synonym">Arum esculentum</name>
    <dbReference type="NCBI Taxonomy" id="4460"/>
    <lineage>
        <taxon>Eukaryota</taxon>
        <taxon>Viridiplantae</taxon>
        <taxon>Streptophyta</taxon>
        <taxon>Embryophyta</taxon>
        <taxon>Tracheophyta</taxon>
        <taxon>Spermatophyta</taxon>
        <taxon>Magnoliopsida</taxon>
        <taxon>Liliopsida</taxon>
        <taxon>Araceae</taxon>
        <taxon>Aroideae</taxon>
        <taxon>Colocasieae</taxon>
        <taxon>Colocasia</taxon>
    </lineage>
</organism>
<dbReference type="Proteomes" id="UP000652761">
    <property type="component" value="Unassembled WGS sequence"/>
</dbReference>
<feature type="repeat" description="PPR" evidence="3">
    <location>
        <begin position="308"/>
        <end position="342"/>
    </location>
</feature>
<feature type="compositionally biased region" description="Low complexity" evidence="4">
    <location>
        <begin position="89"/>
        <end position="109"/>
    </location>
</feature>
<feature type="repeat" description="PPR" evidence="3">
    <location>
        <begin position="273"/>
        <end position="307"/>
    </location>
</feature>
<evidence type="ECO:0000256" key="4">
    <source>
        <dbReference type="SAM" id="MobiDB-lite"/>
    </source>
</evidence>
<feature type="repeat" description="PPR" evidence="3">
    <location>
        <begin position="203"/>
        <end position="237"/>
    </location>
</feature>
<dbReference type="SMR" id="A0A843XH26"/>
<reference evidence="6" key="1">
    <citation type="submission" date="2017-07" db="EMBL/GenBank/DDBJ databases">
        <title>Taro Niue Genome Assembly and Annotation.</title>
        <authorList>
            <person name="Atibalentja N."/>
            <person name="Keating K."/>
            <person name="Fields C.J."/>
        </authorList>
    </citation>
    <scope>NUCLEOTIDE SEQUENCE</scope>
    <source>
        <strain evidence="6">Niue_2</strain>
        <tissue evidence="6">Leaf</tissue>
    </source>
</reference>
<dbReference type="NCBIfam" id="TIGR00756">
    <property type="entry name" value="PPR"/>
    <property type="match status" value="9"/>
</dbReference>
<dbReference type="PROSITE" id="PS50828">
    <property type="entry name" value="SMR"/>
    <property type="match status" value="1"/>
</dbReference>
<dbReference type="AlphaFoldDB" id="A0A843XH26"/>
<dbReference type="Pfam" id="PF13041">
    <property type="entry name" value="PPR_2"/>
    <property type="match status" value="2"/>
</dbReference>
<dbReference type="GO" id="GO:0042134">
    <property type="term" value="F:rRNA primary transcript binding"/>
    <property type="evidence" value="ECO:0007669"/>
    <property type="project" value="TreeGrafter"/>
</dbReference>
<evidence type="ECO:0000256" key="3">
    <source>
        <dbReference type="PROSITE-ProRule" id="PRU00708"/>
    </source>
</evidence>
<evidence type="ECO:0000313" key="7">
    <source>
        <dbReference type="Proteomes" id="UP000652761"/>
    </source>
</evidence>
<dbReference type="PANTHER" id="PTHR47447">
    <property type="entry name" value="OS03G0856100 PROTEIN"/>
    <property type="match status" value="1"/>
</dbReference>
<dbReference type="Pfam" id="PF12854">
    <property type="entry name" value="PPR_1"/>
    <property type="match status" value="1"/>
</dbReference>
<feature type="repeat" description="PPR" evidence="3">
    <location>
        <begin position="413"/>
        <end position="443"/>
    </location>
</feature>
<comment type="caution">
    <text evidence="6">The sequence shown here is derived from an EMBL/GenBank/DDBJ whole genome shotgun (WGS) entry which is preliminary data.</text>
</comment>
<dbReference type="GO" id="GO:0045727">
    <property type="term" value="P:positive regulation of translation"/>
    <property type="evidence" value="ECO:0007669"/>
    <property type="project" value="TreeGrafter"/>
</dbReference>
<feature type="repeat" description="PPR" evidence="3">
    <location>
        <begin position="485"/>
        <end position="519"/>
    </location>
</feature>
<evidence type="ECO:0000313" key="6">
    <source>
        <dbReference type="EMBL" id="MQM18510.1"/>
    </source>
</evidence>
<evidence type="ECO:0000256" key="1">
    <source>
        <dbReference type="ARBA" id="ARBA00007626"/>
    </source>
</evidence>
<dbReference type="SMART" id="SM00463">
    <property type="entry name" value="SMR"/>
    <property type="match status" value="1"/>
</dbReference>
<feature type="compositionally biased region" description="Polar residues" evidence="4">
    <location>
        <begin position="112"/>
        <end position="134"/>
    </location>
</feature>
<dbReference type="Pfam" id="PF17177">
    <property type="entry name" value="PPR_long"/>
    <property type="match status" value="1"/>
</dbReference>
<dbReference type="OrthoDB" id="185373at2759"/>
<feature type="repeat" description="PPR" evidence="3">
    <location>
        <begin position="450"/>
        <end position="484"/>
    </location>
</feature>
<feature type="region of interest" description="Disordered" evidence="4">
    <location>
        <begin position="86"/>
        <end position="134"/>
    </location>
</feature>
<sequence>MASIHVSFTCSSPAAVPSASFSSHQDRHHHTFLFTSFPSSQILYIPFSLSPWRKKSKTALIHDGRPAHVPFPPLRGPHPAGVSLQDAVAQASADSPAEPQAPQEQRPGATVPKNSIWVNPNSPRASRLQQQSSESRYARLGQLSGSLDACGPSEADVTEALAAVLRDKPSEQDAVVVLNNMENPETALLALRWFQEKIRIKKDVILYNVTLKVMRKSRNWDGAEFLLKEMLERGVGPDNVTFSTVISCARVCNLPEKAVQWFERMQEFGCKPDDVTYSAMIDAYGRSGNVDMAMKLYDQARAEKRNLDPVTFSTVIKVYSSSNNFDGALNVYEEMKALGVKPNLITYNTLLDAMGRASRPWQVKTIYREMETNGVLPNRATYAALLRAYGKARYPEDALRIYREMKEKVMELTVVLYNTLLAMCADLGLADEAVEIFEEMKKSPEGCKPDSWTFSSLITIYSCSGQVSEAEGILDEMLAAGFEPNIFVLTSLIQCYGKAKQVDNVERTFDRMLELGITPDDRFCGCLLNVLSQTPKEEVEKVIGCISRANETLGSLAKQLIDEKVADEIFKVKAEELFKNISKEVKKAYCNCLIDLCVNLNMMERACVLLDMALKLEIYSALQSKSSSQWSLHVRSLSLGAALTALHVWMKDLSRALENGEDLPPLLGINTGHGKHRYSEKGLATVFESHLRELNAPFHEAPDKVGWFLTTKVAAKPWLESRSSPNMAAA</sequence>
<dbReference type="InterPro" id="IPR033443">
    <property type="entry name" value="PROP1-like_PPR_dom"/>
</dbReference>
<dbReference type="InterPro" id="IPR002625">
    <property type="entry name" value="Smr_dom"/>
</dbReference>